<keyword evidence="2" id="KW-0547">Nucleotide-binding</keyword>
<name>A0A8S9IS25_BRACR</name>
<evidence type="ECO:0000256" key="2">
    <source>
        <dbReference type="ARBA" id="ARBA00022741"/>
    </source>
</evidence>
<comment type="subcellular location">
    <subcellularLocation>
        <location evidence="4">Endomembrane system</location>
        <topology evidence="4">Lipid-anchor</topology>
    </subcellularLocation>
</comment>
<evidence type="ECO:0000256" key="4">
    <source>
        <dbReference type="ARBA" id="ARBA00037868"/>
    </source>
</evidence>
<accession>A0A8S9IS25</accession>
<dbReference type="GO" id="GO:0005525">
    <property type="term" value="F:GTP binding"/>
    <property type="evidence" value="ECO:0007669"/>
    <property type="project" value="UniProtKB-KW"/>
</dbReference>
<dbReference type="SUPFAM" id="SSF52540">
    <property type="entry name" value="P-loop containing nucleoside triphosphate hydrolases"/>
    <property type="match status" value="2"/>
</dbReference>
<dbReference type="FunFam" id="3.40.50.300:FF:001462">
    <property type="entry name" value="Small GTP-binding protein, putative"/>
    <property type="match status" value="1"/>
</dbReference>
<proteinExistence type="inferred from homology"/>
<dbReference type="PRINTS" id="PR00449">
    <property type="entry name" value="RASTRNSFRMNG"/>
</dbReference>
<dbReference type="InterPro" id="IPR001806">
    <property type="entry name" value="Small_GTPase"/>
</dbReference>
<reference evidence="5" key="1">
    <citation type="submission" date="2019-12" db="EMBL/GenBank/DDBJ databases">
        <title>Genome sequencing and annotation of Brassica cretica.</title>
        <authorList>
            <person name="Studholme D.J."/>
            <person name="Sarris P.F."/>
        </authorList>
    </citation>
    <scope>NUCLEOTIDE SEQUENCE</scope>
    <source>
        <strain evidence="5">PFS-102/07</strain>
        <tissue evidence="5">Leaf</tissue>
    </source>
</reference>
<dbReference type="PANTHER" id="PTHR47977">
    <property type="entry name" value="RAS-RELATED PROTEIN RAB"/>
    <property type="match status" value="1"/>
</dbReference>
<evidence type="ECO:0000256" key="3">
    <source>
        <dbReference type="ARBA" id="ARBA00023134"/>
    </source>
</evidence>
<dbReference type="InterPro" id="IPR005225">
    <property type="entry name" value="Small_GTP-bd"/>
</dbReference>
<comment type="caution">
    <text evidence="5">The sequence shown here is derived from an EMBL/GenBank/DDBJ whole genome shotgun (WGS) entry which is preliminary data.</text>
</comment>
<sequence length="276" mass="31814">MAAVTPLAKYKLVFLGDQSVGKTSIITRFMYDKFDTTYQATIGIDFLSKTMYMEDRTLRLQLWDTAGQERFRSLIPSYIRDSSVAVIVYDVANRQSFLNTSKWMEDRADHKDASVESQIRIAKLRAGMAAVTPLAKYKLVFLGDQSVGKTSIITRFMYDKFDTTYQATIGIDFLSKTMYMEDRTLRLQLWDTAGQERFRSLIPSYIRDSSVAVIVYDVANRQSFLNTSKWIEDVRTERGSDVIIVLVGNKTDLVDKRSKWCFKVFTANKDKDLQYL</sequence>
<dbReference type="InterPro" id="IPR027417">
    <property type="entry name" value="P-loop_NTPase"/>
</dbReference>
<dbReference type="SMART" id="SM00174">
    <property type="entry name" value="RHO"/>
    <property type="match status" value="1"/>
</dbReference>
<organism evidence="5">
    <name type="scientific">Brassica cretica</name>
    <name type="common">Mustard</name>
    <dbReference type="NCBI Taxonomy" id="69181"/>
    <lineage>
        <taxon>Eukaryota</taxon>
        <taxon>Viridiplantae</taxon>
        <taxon>Streptophyta</taxon>
        <taxon>Embryophyta</taxon>
        <taxon>Tracheophyta</taxon>
        <taxon>Spermatophyta</taxon>
        <taxon>Magnoliopsida</taxon>
        <taxon>eudicotyledons</taxon>
        <taxon>Gunneridae</taxon>
        <taxon>Pentapetalae</taxon>
        <taxon>rosids</taxon>
        <taxon>malvids</taxon>
        <taxon>Brassicales</taxon>
        <taxon>Brassicaceae</taxon>
        <taxon>Brassiceae</taxon>
        <taxon>Brassica</taxon>
    </lineage>
</organism>
<evidence type="ECO:0000256" key="1">
    <source>
        <dbReference type="ARBA" id="ARBA00006270"/>
    </source>
</evidence>
<comment type="similarity">
    <text evidence="1">Belongs to the small GTPase superfamily. Rab family.</text>
</comment>
<dbReference type="EMBL" id="QGKY02001015">
    <property type="protein sequence ID" value="KAF2571786.1"/>
    <property type="molecule type" value="Genomic_DNA"/>
</dbReference>
<dbReference type="SMART" id="SM00173">
    <property type="entry name" value="RAS"/>
    <property type="match status" value="1"/>
</dbReference>
<dbReference type="AlphaFoldDB" id="A0A8S9IS25"/>
<dbReference type="SMART" id="SM00175">
    <property type="entry name" value="RAB"/>
    <property type="match status" value="2"/>
</dbReference>
<evidence type="ECO:0000313" key="5">
    <source>
        <dbReference type="EMBL" id="KAF2571786.1"/>
    </source>
</evidence>
<dbReference type="GO" id="GO:0012505">
    <property type="term" value="C:endomembrane system"/>
    <property type="evidence" value="ECO:0007669"/>
    <property type="project" value="UniProtKB-SubCell"/>
</dbReference>
<dbReference type="InterPro" id="IPR050227">
    <property type="entry name" value="Rab"/>
</dbReference>
<keyword evidence="3" id="KW-0342">GTP-binding</keyword>
<dbReference type="GO" id="GO:0003924">
    <property type="term" value="F:GTPase activity"/>
    <property type="evidence" value="ECO:0007669"/>
    <property type="project" value="InterPro"/>
</dbReference>
<dbReference type="CDD" id="cd01861">
    <property type="entry name" value="Rab6"/>
    <property type="match status" value="1"/>
</dbReference>
<dbReference type="Gene3D" id="3.40.50.300">
    <property type="entry name" value="P-loop containing nucleotide triphosphate hydrolases"/>
    <property type="match status" value="2"/>
</dbReference>
<dbReference type="Pfam" id="PF00071">
    <property type="entry name" value="Ras"/>
    <property type="match status" value="2"/>
</dbReference>
<gene>
    <name evidence="5" type="ORF">F2Q70_00006373</name>
</gene>
<dbReference type="FunFam" id="3.40.50.300:FF:001447">
    <property type="entry name" value="Ras-related protein Rab-1B"/>
    <property type="match status" value="1"/>
</dbReference>
<dbReference type="PROSITE" id="PS51419">
    <property type="entry name" value="RAB"/>
    <property type="match status" value="2"/>
</dbReference>
<dbReference type="NCBIfam" id="TIGR00231">
    <property type="entry name" value="small_GTP"/>
    <property type="match status" value="2"/>
</dbReference>
<dbReference type="PROSITE" id="PS51421">
    <property type="entry name" value="RAS"/>
    <property type="match status" value="1"/>
</dbReference>
<protein>
    <submittedName>
        <fullName evidence="5">Uncharacterized protein</fullName>
    </submittedName>
</protein>